<comment type="similarity">
    <text evidence="1">Belongs to the DNA polymerase type-A family.</text>
</comment>
<dbReference type="Proteomes" id="UP000293902">
    <property type="component" value="Chromosome"/>
</dbReference>
<dbReference type="PRINTS" id="PR00868">
    <property type="entry name" value="DNAPOLI"/>
</dbReference>
<evidence type="ECO:0000259" key="2">
    <source>
        <dbReference type="SMART" id="SM00482"/>
    </source>
</evidence>
<dbReference type="Gene3D" id="1.10.150.20">
    <property type="entry name" value="5' to 3' exonuclease, C-terminal subdomain"/>
    <property type="match status" value="1"/>
</dbReference>
<dbReference type="GO" id="GO:0006302">
    <property type="term" value="P:double-strand break repair"/>
    <property type="evidence" value="ECO:0007669"/>
    <property type="project" value="TreeGrafter"/>
</dbReference>
<proteinExistence type="inferred from homology"/>
<dbReference type="OrthoDB" id="8967890at2"/>
<dbReference type="InterPro" id="IPR012337">
    <property type="entry name" value="RNaseH-like_sf"/>
</dbReference>
<evidence type="ECO:0000313" key="4">
    <source>
        <dbReference type="EMBL" id="RAM00179.1"/>
    </source>
</evidence>
<name>A0A328F732_9BACT</name>
<dbReference type="Gene3D" id="3.30.70.370">
    <property type="match status" value="1"/>
</dbReference>
<dbReference type="EMBL" id="QLNI01000060">
    <property type="protein sequence ID" value="RAM00179.1"/>
    <property type="molecule type" value="Genomic_DNA"/>
</dbReference>
<organism evidence="4 5">
    <name type="scientific">Desulfobacter hydrogenophilus</name>
    <dbReference type="NCBI Taxonomy" id="2291"/>
    <lineage>
        <taxon>Bacteria</taxon>
        <taxon>Pseudomonadati</taxon>
        <taxon>Thermodesulfobacteriota</taxon>
        <taxon>Desulfobacteria</taxon>
        <taxon>Desulfobacterales</taxon>
        <taxon>Desulfobacteraceae</taxon>
        <taxon>Desulfobacter</taxon>
    </lineage>
</organism>
<dbReference type="Proteomes" id="UP000248798">
    <property type="component" value="Unassembled WGS sequence"/>
</dbReference>
<sequence>MGGPDSVWMWSLPFRIADTIIVFKFDCYYQIIKLSNCTKNFNGRKNLQRLGMNYFVRSTNMKKKQRKNNFYEVKTKTDILNLVKMAEKTGFLAIQVETSGKDPLCDDIVNIWLGTGEDKPVAMINMLDIHLSFREKLGTFLCSNKIIKIFYDSVSDVTFLKKYGIGVGGKTFDVVIALNLLNAGLSSNKRSAGDLMENYLENNYSSFFPIDVKKRSINSEYYNRIALSVKSLFSIRRNLVKKIKFYDIVDTAKLEFDCTGAVVNLSLAGISIDARKMKALWRRGQKKCNDKEGEILDFFSEDVNFHDSVSLKKALNYHRDFRDEGIRFKDTKRSTLKNYTQFPIIKSIMAYRQIKSILDSMSKVLECVNKETGRIHPIYNQMGAVTGRFSCKRPPLQAIPKFKEVRACFVAGQGKKFVIADYSQIELRIAAQISGDKNMIKAFRDGVDFHSLTASIISEKAISDVTDLERKSAKAVNFGILFGMQPKGLVTYAMKNYGVEMSINEATAFQNNFFDEYPDLLDWGDDLIATANSQTKTLGGRIRRWHKSHPPLTELLNTPIQGTAADIIKRALVEVSGRLPRWKALLVACIHDEIILEVDEDKADSVGEQLIEVMENAGSYYLPDVPVVVDMDIDDNWS</sequence>
<keyword evidence="6" id="KW-1185">Reference proteome</keyword>
<dbReference type="PANTHER" id="PTHR10133:SF62">
    <property type="entry name" value="DNA POLYMERASE THETA"/>
    <property type="match status" value="1"/>
</dbReference>
<dbReference type="Pfam" id="PF00476">
    <property type="entry name" value="DNA_pol_A"/>
    <property type="match status" value="1"/>
</dbReference>
<dbReference type="Gene3D" id="3.30.420.10">
    <property type="entry name" value="Ribonuclease H-like superfamily/Ribonuclease H"/>
    <property type="match status" value="1"/>
</dbReference>
<dbReference type="SUPFAM" id="SSF56672">
    <property type="entry name" value="DNA/RNA polymerases"/>
    <property type="match status" value="1"/>
</dbReference>
<reference evidence="3 6" key="2">
    <citation type="submission" date="2019-02" db="EMBL/GenBank/DDBJ databases">
        <title>Complete genome sequence of Desulfobacter hydrogenophilus AcRS1.</title>
        <authorList>
            <person name="Marietou A."/>
            <person name="Lund M.B."/>
            <person name="Marshall I.P.G."/>
            <person name="Schreiber L."/>
            <person name="Jorgensen B."/>
        </authorList>
    </citation>
    <scope>NUCLEOTIDE SEQUENCE [LARGE SCALE GENOMIC DNA]</scope>
    <source>
        <strain evidence="3 6">AcRS1</strain>
    </source>
</reference>
<dbReference type="InterPro" id="IPR036397">
    <property type="entry name" value="RNaseH_sf"/>
</dbReference>
<dbReference type="InterPro" id="IPR043502">
    <property type="entry name" value="DNA/RNA_pol_sf"/>
</dbReference>
<dbReference type="SMART" id="SM00482">
    <property type="entry name" value="POLAc"/>
    <property type="match status" value="1"/>
</dbReference>
<evidence type="ECO:0000256" key="1">
    <source>
        <dbReference type="ARBA" id="ARBA00007705"/>
    </source>
</evidence>
<dbReference type="EMBL" id="CP036313">
    <property type="protein sequence ID" value="QBH14568.1"/>
    <property type="molecule type" value="Genomic_DNA"/>
</dbReference>
<accession>A0A328F732</accession>
<dbReference type="AlphaFoldDB" id="A0A328F732"/>
<dbReference type="GO" id="GO:0003677">
    <property type="term" value="F:DNA binding"/>
    <property type="evidence" value="ECO:0007669"/>
    <property type="project" value="InterPro"/>
</dbReference>
<dbReference type="PANTHER" id="PTHR10133">
    <property type="entry name" value="DNA POLYMERASE I"/>
    <property type="match status" value="1"/>
</dbReference>
<dbReference type="GO" id="GO:0006261">
    <property type="term" value="P:DNA-templated DNA replication"/>
    <property type="evidence" value="ECO:0007669"/>
    <property type="project" value="InterPro"/>
</dbReference>
<evidence type="ECO:0000313" key="3">
    <source>
        <dbReference type="EMBL" id="QBH14568.1"/>
    </source>
</evidence>
<protein>
    <recommendedName>
        <fullName evidence="2">DNA-directed DNA polymerase family A palm domain-containing protein</fullName>
    </recommendedName>
</protein>
<gene>
    <name evidence="4" type="ORF">DO021_20510</name>
    <name evidence="3" type="ORF">EYB58_17535</name>
</gene>
<dbReference type="SUPFAM" id="SSF53098">
    <property type="entry name" value="Ribonuclease H-like"/>
    <property type="match status" value="1"/>
</dbReference>
<dbReference type="InterPro" id="IPR002298">
    <property type="entry name" value="DNA_polymerase_A"/>
</dbReference>
<feature type="domain" description="DNA-directed DNA polymerase family A palm" evidence="2">
    <location>
        <begin position="403"/>
        <end position="602"/>
    </location>
</feature>
<evidence type="ECO:0000313" key="5">
    <source>
        <dbReference type="Proteomes" id="UP000248798"/>
    </source>
</evidence>
<dbReference type="InterPro" id="IPR001098">
    <property type="entry name" value="DNA-dir_DNA_pol_A_palm_dom"/>
</dbReference>
<dbReference type="Gene3D" id="1.20.1060.10">
    <property type="entry name" value="Taq DNA Polymerase, Chain T, domain 4"/>
    <property type="match status" value="1"/>
</dbReference>
<dbReference type="GO" id="GO:0003887">
    <property type="term" value="F:DNA-directed DNA polymerase activity"/>
    <property type="evidence" value="ECO:0007669"/>
    <property type="project" value="InterPro"/>
</dbReference>
<evidence type="ECO:0000313" key="6">
    <source>
        <dbReference type="Proteomes" id="UP000293902"/>
    </source>
</evidence>
<reference evidence="4 5" key="1">
    <citation type="submission" date="2018-06" db="EMBL/GenBank/DDBJ databases">
        <title>Complete Genome Sequence of Desulfobacter hydrogenophilus (DSM3380).</title>
        <authorList>
            <person name="Marietou A."/>
            <person name="Schreiber L."/>
            <person name="Marshall I."/>
            <person name="Jorgensen B."/>
        </authorList>
    </citation>
    <scope>NUCLEOTIDE SEQUENCE [LARGE SCALE GENOMIC DNA]</scope>
    <source>
        <strain evidence="4 5">DSM 3380</strain>
    </source>
</reference>